<evidence type="ECO:0000256" key="1">
    <source>
        <dbReference type="PROSITE-ProRule" id="PRU00285"/>
    </source>
</evidence>
<dbReference type="Gene3D" id="2.60.40.790">
    <property type="match status" value="1"/>
</dbReference>
<keyword evidence="6" id="KW-1185">Reference proteome</keyword>
<dbReference type="SUPFAM" id="SSF49764">
    <property type="entry name" value="HSP20-like chaperones"/>
    <property type="match status" value="1"/>
</dbReference>
<evidence type="ECO:0000259" key="4">
    <source>
        <dbReference type="PROSITE" id="PS01031"/>
    </source>
</evidence>
<evidence type="ECO:0000313" key="5">
    <source>
        <dbReference type="EMBL" id="OSX77904.1"/>
    </source>
</evidence>
<dbReference type="InterPro" id="IPR002068">
    <property type="entry name" value="A-crystallin/Hsp20_dom"/>
</dbReference>
<proteinExistence type="inferred from homology"/>
<evidence type="ECO:0000256" key="2">
    <source>
        <dbReference type="RuleBase" id="RU003616"/>
    </source>
</evidence>
<gene>
    <name evidence="5" type="ORF">BU14_0127s0002</name>
</gene>
<feature type="region of interest" description="Disordered" evidence="3">
    <location>
        <begin position="93"/>
        <end position="130"/>
    </location>
</feature>
<reference evidence="5 6" key="1">
    <citation type="submission" date="2017-03" db="EMBL/GenBank/DDBJ databases">
        <title>WGS assembly of Porphyra umbilicalis.</title>
        <authorList>
            <person name="Brawley S.H."/>
            <person name="Blouin N.A."/>
            <person name="Ficko-Blean E."/>
            <person name="Wheeler G.L."/>
            <person name="Lohr M."/>
            <person name="Goodson H.V."/>
            <person name="Jenkins J.W."/>
            <person name="Blaby-Haas C.E."/>
            <person name="Helliwell K.E."/>
            <person name="Chan C."/>
            <person name="Marriage T."/>
            <person name="Bhattacharya D."/>
            <person name="Klein A.S."/>
            <person name="Badis Y."/>
            <person name="Brodie J."/>
            <person name="Cao Y."/>
            <person name="Collen J."/>
            <person name="Dittami S.M."/>
            <person name="Gachon C.M."/>
            <person name="Green B.R."/>
            <person name="Karpowicz S."/>
            <person name="Kim J.W."/>
            <person name="Kudahl U."/>
            <person name="Lin S."/>
            <person name="Michel G."/>
            <person name="Mittag M."/>
            <person name="Olson B.J."/>
            <person name="Pangilinan J."/>
            <person name="Peng Y."/>
            <person name="Qiu H."/>
            <person name="Shu S."/>
            <person name="Singer J.T."/>
            <person name="Smith A.G."/>
            <person name="Sprecher B.N."/>
            <person name="Wagner V."/>
            <person name="Wang W."/>
            <person name="Wang Z.-Y."/>
            <person name="Yan J."/>
            <person name="Yarish C."/>
            <person name="Zoeuner-Riek S."/>
            <person name="Zhuang Y."/>
            <person name="Zou Y."/>
            <person name="Lindquist E.A."/>
            <person name="Grimwood J."/>
            <person name="Barry K."/>
            <person name="Rokhsar D.S."/>
            <person name="Schmutz J."/>
            <person name="Stiller J.W."/>
            <person name="Grossman A.R."/>
            <person name="Prochnik S.E."/>
        </authorList>
    </citation>
    <scope>NUCLEOTIDE SEQUENCE [LARGE SCALE GENOMIC DNA]</scope>
    <source>
        <strain evidence="5">4086291</strain>
    </source>
</reference>
<dbReference type="PROSITE" id="PS01031">
    <property type="entry name" value="SHSP"/>
    <property type="match status" value="1"/>
</dbReference>
<evidence type="ECO:0000313" key="6">
    <source>
        <dbReference type="Proteomes" id="UP000218209"/>
    </source>
</evidence>
<dbReference type="Pfam" id="PF00011">
    <property type="entry name" value="HSP20"/>
    <property type="match status" value="1"/>
</dbReference>
<dbReference type="InterPro" id="IPR008978">
    <property type="entry name" value="HSP20-like_chaperone"/>
</dbReference>
<comment type="similarity">
    <text evidence="1 2">Belongs to the small heat shock protein (HSP20) family.</text>
</comment>
<evidence type="ECO:0000256" key="3">
    <source>
        <dbReference type="SAM" id="MobiDB-lite"/>
    </source>
</evidence>
<dbReference type="AlphaFoldDB" id="A0A1X6PAL2"/>
<name>A0A1X6PAL2_PORUM</name>
<organism evidence="5 6">
    <name type="scientific">Porphyra umbilicalis</name>
    <name type="common">Purple laver</name>
    <name type="synonym">Red alga</name>
    <dbReference type="NCBI Taxonomy" id="2786"/>
    <lineage>
        <taxon>Eukaryota</taxon>
        <taxon>Rhodophyta</taxon>
        <taxon>Bangiophyceae</taxon>
        <taxon>Bangiales</taxon>
        <taxon>Bangiaceae</taxon>
        <taxon>Porphyra</taxon>
    </lineage>
</organism>
<accession>A0A1X6PAL2</accession>
<sequence>MEVLAADFFAPWAAPVRGSGCPRRMMVHGGGGGAHPPPPAWRPAAHVGRDEADGSVVLRFETPGFPRSALGLALSDDSSVLTVSGKLLGKRKAPAASAGAAEPTAAAAAPAETTKETEAAPVPAPATPAAAVTDASAGAAAVDEDAASADGAEVLKSFEKAYRLPRDVDAELVAATYEDGVLTVRVPKKKRHAERRTIPIIG</sequence>
<protein>
    <recommendedName>
        <fullName evidence="4">SHSP domain-containing protein</fullName>
    </recommendedName>
</protein>
<feature type="compositionally biased region" description="Low complexity" evidence="3">
    <location>
        <begin position="94"/>
        <end position="112"/>
    </location>
</feature>
<feature type="domain" description="SHSP" evidence="4">
    <location>
        <begin position="36"/>
        <end position="202"/>
    </location>
</feature>
<dbReference type="CDD" id="cd06464">
    <property type="entry name" value="ACD_sHsps-like"/>
    <property type="match status" value="1"/>
</dbReference>
<dbReference type="OrthoDB" id="1431247at2759"/>
<dbReference type="Proteomes" id="UP000218209">
    <property type="component" value="Unassembled WGS sequence"/>
</dbReference>
<dbReference type="EMBL" id="KV918824">
    <property type="protein sequence ID" value="OSX77904.1"/>
    <property type="molecule type" value="Genomic_DNA"/>
</dbReference>